<dbReference type="OMA" id="IVEDYEC"/>
<dbReference type="Gene3D" id="1.10.510.10">
    <property type="entry name" value="Transferase(Phosphotransferase) domain 1"/>
    <property type="match status" value="1"/>
</dbReference>
<evidence type="ECO:0000256" key="13">
    <source>
        <dbReference type="ARBA" id="ARBA00048679"/>
    </source>
</evidence>
<dbReference type="PROSITE" id="PS00107">
    <property type="entry name" value="PROTEIN_KINASE_ATP"/>
    <property type="match status" value="1"/>
</dbReference>
<keyword evidence="5" id="KW-0808">Transferase</keyword>
<dbReference type="InterPro" id="IPR008271">
    <property type="entry name" value="Ser/Thr_kinase_AS"/>
</dbReference>
<evidence type="ECO:0000256" key="6">
    <source>
        <dbReference type="ARBA" id="ARBA00022692"/>
    </source>
</evidence>
<dbReference type="InterPro" id="IPR036291">
    <property type="entry name" value="NAD(P)-bd_dom_sf"/>
</dbReference>
<name>A0A3Q7FBE8_SOLLC</name>
<evidence type="ECO:0000313" key="20">
    <source>
        <dbReference type="Proteomes" id="UP000004994"/>
    </source>
</evidence>
<dbReference type="InterPro" id="IPR000719">
    <property type="entry name" value="Prot_kinase_dom"/>
</dbReference>
<dbReference type="PaxDb" id="4081-Solyc02g089770.2.1"/>
<reference evidence="19" key="1">
    <citation type="journal article" date="2012" name="Nature">
        <title>The tomato genome sequence provides insights into fleshy fruit evolution.</title>
        <authorList>
            <consortium name="Tomato Genome Consortium"/>
        </authorList>
    </citation>
    <scope>NUCLEOTIDE SEQUENCE [LARGE SCALE GENOMIC DNA]</scope>
    <source>
        <strain evidence="19">cv. Heinz 1706</strain>
    </source>
</reference>
<evidence type="ECO:0000256" key="14">
    <source>
        <dbReference type="PROSITE-ProRule" id="PRU10141"/>
    </source>
</evidence>
<evidence type="ECO:0000256" key="10">
    <source>
        <dbReference type="ARBA" id="ARBA00022989"/>
    </source>
</evidence>
<comment type="subcellular location">
    <subcellularLocation>
        <location evidence="1">Cell membrane</location>
        <topology evidence="1">Single-pass membrane protein</topology>
    </subcellularLocation>
</comment>
<dbReference type="PRINTS" id="PR01217">
    <property type="entry name" value="PRICHEXTENSN"/>
</dbReference>
<dbReference type="InterPro" id="IPR001245">
    <property type="entry name" value="Ser-Thr/Tyr_kinase_cat_dom"/>
</dbReference>
<keyword evidence="7 14" id="KW-0547">Nucleotide-binding</keyword>
<dbReference type="FunFam" id="1.10.510.10:FF:000173">
    <property type="entry name" value="proline-rich receptor-like protein kinase PERK8"/>
    <property type="match status" value="1"/>
</dbReference>
<accession>A0A3Q7FBE8</accession>
<feature type="domain" description="Protein kinase" evidence="18">
    <location>
        <begin position="348"/>
        <end position="613"/>
    </location>
</feature>
<dbReference type="PROSITE" id="PS00108">
    <property type="entry name" value="PROTEIN_KINASE_ST"/>
    <property type="match status" value="1"/>
</dbReference>
<dbReference type="SMART" id="SM00220">
    <property type="entry name" value="S_TKc"/>
    <property type="match status" value="1"/>
</dbReference>
<evidence type="ECO:0000256" key="3">
    <source>
        <dbReference type="ARBA" id="ARBA00022475"/>
    </source>
</evidence>
<dbReference type="Proteomes" id="UP000004994">
    <property type="component" value="Chromosome 2"/>
</dbReference>
<dbReference type="GO" id="GO:0004674">
    <property type="term" value="F:protein serine/threonine kinase activity"/>
    <property type="evidence" value="ECO:0007669"/>
    <property type="project" value="UniProtKB-KW"/>
</dbReference>
<dbReference type="Pfam" id="PF01073">
    <property type="entry name" value="3Beta_HSD"/>
    <property type="match status" value="1"/>
</dbReference>
<evidence type="ECO:0000256" key="16">
    <source>
        <dbReference type="SAM" id="MobiDB-lite"/>
    </source>
</evidence>
<evidence type="ECO:0000313" key="19">
    <source>
        <dbReference type="EnsemblPlants" id="Solyc02g089750.3.1"/>
    </source>
</evidence>
<dbReference type="InterPro" id="IPR011009">
    <property type="entry name" value="Kinase-like_dom_sf"/>
</dbReference>
<keyword evidence="3" id="KW-1003">Cell membrane</keyword>
<evidence type="ECO:0000256" key="9">
    <source>
        <dbReference type="ARBA" id="ARBA00022840"/>
    </source>
</evidence>
<evidence type="ECO:0000256" key="12">
    <source>
        <dbReference type="ARBA" id="ARBA00047899"/>
    </source>
</evidence>
<evidence type="ECO:0000256" key="17">
    <source>
        <dbReference type="SAM" id="Phobius"/>
    </source>
</evidence>
<keyword evidence="11 17" id="KW-0472">Membrane</keyword>
<sequence>MASPDSPSSFFPFPSFPTATPSNSTPDSPPAPPPDSSSPPPPPLDSSAPPPSPPAPDSPPPSESKSPPPAESPPPPPPTPAAPPPSAPPPKPSASPPPPPSPKAPPPANSPPPASSPPPPSKESPPPSPPPPPPAVSPSPPPPVKNQSPPPDSPPPAPVANPPQNSPPPPALAPPPASLPSAPPPNPLTSPPPSISPPAPPNNTSPAGAPPPLPVTRLPTEKPTAIPKPAITADSSARNGGGNKAGSVVAIGVVAGFLALSLVIVAVWFTRRRKKRESAFNLNYLGPSPFASSPNSDTSFLRSRSQNSTYLAPAGSQSNFMYSPDHGGIGNSRSWFTYEELSEATNGFSPDSVLGEGGFGCVYKGVLNDGREVAVKQLKSGSGQGEREFRAEVEIISRVHHRHLVSLVGYCISEQQRLLVYDYVPNDTLDYHLHGKTGKGMPTMDWATRVKVAAGAARGLAYLHEDCHPRIIHRDIKTSNILLDINFEAQVADFGLARLAGDASSTHVTTRVMGTFGYLAPEYASSGKLTEKSDVYSFGVVLLELITGRKPVDQSQPLGDESLVEWAMLCPNLYGRTGFLGCLFLLRNKKEARPLLAQALETENFEDVVDPRLGNNFVAGEMFRMIEAAAACVRHSGSKRPRMSQVVRALDSMDELSDLSNGVKPGQSGIFESREQSAQIRMFQKMAFGSQDLNARDRKIVCVTGGNSYFGSHLIKKLLAYGYLVRVIIQNQVANLEDMKELMREEMKQLESVVVARMDDLDSLCNAFRGCHVVFHTSSFIDPRGISGYTERMAFIEAEAAKNVIEACGRAAHVKRCVFTSSLLACIWKNDLPNLIDESSWSDETFCREHKLWVALAKTRAEKAAWWKAREMKVKLVTVCPGLLMAPSFPNAHLETSVPYLKGGDFMLRQGTLATEDASKVAEAHIYVYEDMDYGGCGRYICFGKIVGTLEEAIQLENGLNIGGHLSGYQSPLAVAVDNNEIPPKITKSKLSRLLFHASQRLPCKQ</sequence>
<keyword evidence="6 17" id="KW-0812">Transmembrane</keyword>
<feature type="transmembrane region" description="Helical" evidence="17">
    <location>
        <begin position="248"/>
        <end position="269"/>
    </location>
</feature>
<dbReference type="InterPro" id="IPR017441">
    <property type="entry name" value="Protein_kinase_ATP_BS"/>
</dbReference>
<evidence type="ECO:0000256" key="4">
    <source>
        <dbReference type="ARBA" id="ARBA00022527"/>
    </source>
</evidence>
<keyword evidence="8" id="KW-0418">Kinase</keyword>
<evidence type="ECO:0000256" key="7">
    <source>
        <dbReference type="ARBA" id="ARBA00022741"/>
    </source>
</evidence>
<feature type="compositionally biased region" description="Low complexity" evidence="16">
    <location>
        <begin position="1"/>
        <end position="26"/>
    </location>
</feature>
<dbReference type="SUPFAM" id="SSF56112">
    <property type="entry name" value="Protein kinase-like (PK-like)"/>
    <property type="match status" value="1"/>
</dbReference>
<keyword evidence="20" id="KW-1185">Reference proteome</keyword>
<keyword evidence="4" id="KW-0723">Serine/threonine-protein kinase</keyword>
<dbReference type="Gene3D" id="3.30.200.20">
    <property type="entry name" value="Phosphorylase Kinase, domain 1"/>
    <property type="match status" value="1"/>
</dbReference>
<dbReference type="GO" id="GO:0005886">
    <property type="term" value="C:plasma membrane"/>
    <property type="evidence" value="ECO:0007669"/>
    <property type="project" value="UniProtKB-SubCell"/>
</dbReference>
<evidence type="ECO:0000256" key="2">
    <source>
        <dbReference type="ARBA" id="ARBA00012513"/>
    </source>
</evidence>
<dbReference type="InterPro" id="IPR047117">
    <property type="entry name" value="PERK1-13-like"/>
</dbReference>
<dbReference type="InterPro" id="IPR002225">
    <property type="entry name" value="3Beta_OHSteriod_DH/Estase"/>
</dbReference>
<comment type="catalytic activity">
    <reaction evidence="13">
        <text>L-seryl-[protein] + ATP = O-phospho-L-seryl-[protein] + ADP + H(+)</text>
        <dbReference type="Rhea" id="RHEA:17989"/>
        <dbReference type="Rhea" id="RHEA-COMP:9863"/>
        <dbReference type="Rhea" id="RHEA-COMP:11604"/>
        <dbReference type="ChEBI" id="CHEBI:15378"/>
        <dbReference type="ChEBI" id="CHEBI:29999"/>
        <dbReference type="ChEBI" id="CHEBI:30616"/>
        <dbReference type="ChEBI" id="CHEBI:83421"/>
        <dbReference type="ChEBI" id="CHEBI:456216"/>
        <dbReference type="EC" id="2.7.11.1"/>
    </reaction>
</comment>
<evidence type="ECO:0000256" key="11">
    <source>
        <dbReference type="ARBA" id="ARBA00023136"/>
    </source>
</evidence>
<dbReference type="GO" id="GO:0006694">
    <property type="term" value="P:steroid biosynthetic process"/>
    <property type="evidence" value="ECO:0007669"/>
    <property type="project" value="InterPro"/>
</dbReference>
<dbReference type="AlphaFoldDB" id="A0A3Q7FBE8"/>
<evidence type="ECO:0000256" key="15">
    <source>
        <dbReference type="SAM" id="Coils"/>
    </source>
</evidence>
<dbReference type="CDD" id="cd14066">
    <property type="entry name" value="STKc_IRAK"/>
    <property type="match status" value="1"/>
</dbReference>
<proteinExistence type="predicted"/>
<dbReference type="Gene3D" id="3.40.50.720">
    <property type="entry name" value="NAD(P)-binding Rossmann-like Domain"/>
    <property type="match status" value="1"/>
</dbReference>
<evidence type="ECO:0000259" key="18">
    <source>
        <dbReference type="PROSITE" id="PS50011"/>
    </source>
</evidence>
<dbReference type="PROSITE" id="PS50011">
    <property type="entry name" value="PROTEIN_KINASE_DOM"/>
    <property type="match status" value="1"/>
</dbReference>
<dbReference type="SUPFAM" id="SSF51735">
    <property type="entry name" value="NAD(P)-binding Rossmann-fold domains"/>
    <property type="match status" value="1"/>
</dbReference>
<dbReference type="EC" id="2.7.11.1" evidence="2"/>
<evidence type="ECO:0000256" key="1">
    <source>
        <dbReference type="ARBA" id="ARBA00004162"/>
    </source>
</evidence>
<dbReference type="PANTHER" id="PTHR47982">
    <property type="entry name" value="PROLINE-RICH RECEPTOR-LIKE PROTEIN KINASE PERK4"/>
    <property type="match status" value="1"/>
</dbReference>
<keyword evidence="10 17" id="KW-1133">Transmembrane helix</keyword>
<reference evidence="19" key="2">
    <citation type="submission" date="2019-01" db="UniProtKB">
        <authorList>
            <consortium name="EnsemblPlants"/>
        </authorList>
    </citation>
    <scope>IDENTIFICATION</scope>
    <source>
        <strain evidence="19">cv. Heinz 1706</strain>
    </source>
</reference>
<keyword evidence="15" id="KW-0175">Coiled coil</keyword>
<dbReference type="EnsemblPlants" id="Solyc02g089750.3.1">
    <property type="protein sequence ID" value="Solyc02g089750.3.1"/>
    <property type="gene ID" value="Solyc02g089750.3"/>
</dbReference>
<organism evidence="19">
    <name type="scientific">Solanum lycopersicum</name>
    <name type="common">Tomato</name>
    <name type="synonym">Lycopersicon esculentum</name>
    <dbReference type="NCBI Taxonomy" id="4081"/>
    <lineage>
        <taxon>Eukaryota</taxon>
        <taxon>Viridiplantae</taxon>
        <taxon>Streptophyta</taxon>
        <taxon>Embryophyta</taxon>
        <taxon>Tracheophyta</taxon>
        <taxon>Spermatophyta</taxon>
        <taxon>Magnoliopsida</taxon>
        <taxon>eudicotyledons</taxon>
        <taxon>Gunneridae</taxon>
        <taxon>Pentapetalae</taxon>
        <taxon>asterids</taxon>
        <taxon>lamiids</taxon>
        <taxon>Solanales</taxon>
        <taxon>Solanaceae</taxon>
        <taxon>Solanoideae</taxon>
        <taxon>Solaneae</taxon>
        <taxon>Solanum</taxon>
        <taxon>Solanum subgen. Lycopersicon</taxon>
    </lineage>
</organism>
<dbReference type="FunFam" id="3.30.200.20:FF:000212">
    <property type="entry name" value="Proline-rich receptor-like protein kinase PERK8"/>
    <property type="match status" value="1"/>
</dbReference>
<protein>
    <recommendedName>
        <fullName evidence="2">non-specific serine/threonine protein kinase</fullName>
        <ecNumber evidence="2">2.7.11.1</ecNumber>
    </recommendedName>
</protein>
<feature type="region of interest" description="Disordered" evidence="16">
    <location>
        <begin position="1"/>
        <end position="242"/>
    </location>
</feature>
<feature type="compositionally biased region" description="Pro residues" evidence="16">
    <location>
        <begin position="27"/>
        <end position="214"/>
    </location>
</feature>
<dbReference type="PANTHER" id="PTHR47982:SF32">
    <property type="entry name" value="NON-SPECIFIC SERINE_THREONINE PROTEIN KINASE"/>
    <property type="match status" value="1"/>
</dbReference>
<feature type="binding site" evidence="14">
    <location>
        <position position="376"/>
    </location>
    <ligand>
        <name>ATP</name>
        <dbReference type="ChEBI" id="CHEBI:30616"/>
    </ligand>
</feature>
<keyword evidence="9 14" id="KW-0067">ATP-binding</keyword>
<dbReference type="InParanoid" id="A0A3Q7FBE8"/>
<dbReference type="Gramene" id="Solyc02g089750.3.1">
    <property type="protein sequence ID" value="Solyc02g089750.3.1"/>
    <property type="gene ID" value="Solyc02g089750.3"/>
</dbReference>
<dbReference type="GO" id="GO:0005524">
    <property type="term" value="F:ATP binding"/>
    <property type="evidence" value="ECO:0007669"/>
    <property type="project" value="UniProtKB-UniRule"/>
</dbReference>
<dbReference type="GO" id="GO:0016616">
    <property type="term" value="F:oxidoreductase activity, acting on the CH-OH group of donors, NAD or NADP as acceptor"/>
    <property type="evidence" value="ECO:0007669"/>
    <property type="project" value="InterPro"/>
</dbReference>
<evidence type="ECO:0000256" key="8">
    <source>
        <dbReference type="ARBA" id="ARBA00022777"/>
    </source>
</evidence>
<comment type="catalytic activity">
    <reaction evidence="12">
        <text>L-threonyl-[protein] + ATP = O-phospho-L-threonyl-[protein] + ADP + H(+)</text>
        <dbReference type="Rhea" id="RHEA:46608"/>
        <dbReference type="Rhea" id="RHEA-COMP:11060"/>
        <dbReference type="Rhea" id="RHEA-COMP:11605"/>
        <dbReference type="ChEBI" id="CHEBI:15378"/>
        <dbReference type="ChEBI" id="CHEBI:30013"/>
        <dbReference type="ChEBI" id="CHEBI:30616"/>
        <dbReference type="ChEBI" id="CHEBI:61977"/>
        <dbReference type="ChEBI" id="CHEBI:456216"/>
        <dbReference type="EC" id="2.7.11.1"/>
    </reaction>
</comment>
<feature type="coiled-coil region" evidence="15">
    <location>
        <begin position="726"/>
        <end position="753"/>
    </location>
</feature>
<evidence type="ECO:0000256" key="5">
    <source>
        <dbReference type="ARBA" id="ARBA00022679"/>
    </source>
</evidence>
<dbReference type="Pfam" id="PF07714">
    <property type="entry name" value="PK_Tyr_Ser-Thr"/>
    <property type="match status" value="1"/>
</dbReference>